<evidence type="ECO:0000256" key="1">
    <source>
        <dbReference type="SAM" id="Phobius"/>
    </source>
</evidence>
<keyword evidence="1" id="KW-1133">Transmembrane helix</keyword>
<keyword evidence="1" id="KW-0472">Membrane</keyword>
<organism evidence="2 3">
    <name type="scientific">Plebeiibacterium sediminum</name>
    <dbReference type="NCBI Taxonomy" id="2992112"/>
    <lineage>
        <taxon>Bacteria</taxon>
        <taxon>Pseudomonadati</taxon>
        <taxon>Bacteroidota</taxon>
        <taxon>Bacteroidia</taxon>
        <taxon>Marinilabiliales</taxon>
        <taxon>Marinilabiliaceae</taxon>
        <taxon>Plebeiibacterium</taxon>
    </lineage>
</organism>
<feature type="transmembrane region" description="Helical" evidence="1">
    <location>
        <begin position="27"/>
        <end position="49"/>
    </location>
</feature>
<sequence length="151" mass="17670">MYKSYHGIIAYEFHSGITLSFGQVLKVMFYTLSFKVPIVIVLSIVGLFIPRRLGWIFANGYFSYILFNMSLVVLPNENVEWYYYSIGFVPLGLIVLLNRQKIIEYYNIKKTELFTMNLLVLMLGLIYTLGIGYLNLYYRISPLDVIYNRLS</sequence>
<dbReference type="AlphaFoldDB" id="A0AAE3M9B8"/>
<dbReference type="Proteomes" id="UP001209229">
    <property type="component" value="Unassembled WGS sequence"/>
</dbReference>
<feature type="transmembrane region" description="Helical" evidence="1">
    <location>
        <begin position="81"/>
        <end position="97"/>
    </location>
</feature>
<accession>A0AAE3M9B8</accession>
<comment type="caution">
    <text evidence="2">The sequence shown here is derived from an EMBL/GenBank/DDBJ whole genome shotgun (WGS) entry which is preliminary data.</text>
</comment>
<gene>
    <name evidence="2" type="ORF">OM075_24430</name>
</gene>
<feature type="transmembrane region" description="Helical" evidence="1">
    <location>
        <begin position="56"/>
        <end position="75"/>
    </location>
</feature>
<keyword evidence="1" id="KW-0812">Transmembrane</keyword>
<dbReference type="EMBL" id="JAPDPJ010000144">
    <property type="protein sequence ID" value="MCW3789629.1"/>
    <property type="molecule type" value="Genomic_DNA"/>
</dbReference>
<feature type="transmembrane region" description="Helical" evidence="1">
    <location>
        <begin position="118"/>
        <end position="138"/>
    </location>
</feature>
<reference evidence="2" key="1">
    <citation type="submission" date="2022-10" db="EMBL/GenBank/DDBJ databases">
        <authorList>
            <person name="Yu W.X."/>
        </authorList>
    </citation>
    <scope>NUCLEOTIDE SEQUENCE</scope>
    <source>
        <strain evidence="2">AAT</strain>
    </source>
</reference>
<evidence type="ECO:0000313" key="3">
    <source>
        <dbReference type="Proteomes" id="UP001209229"/>
    </source>
</evidence>
<proteinExistence type="predicted"/>
<name>A0AAE3M9B8_9BACT</name>
<evidence type="ECO:0000313" key="2">
    <source>
        <dbReference type="EMBL" id="MCW3789629.1"/>
    </source>
</evidence>
<keyword evidence="3" id="KW-1185">Reference proteome</keyword>
<protein>
    <submittedName>
        <fullName evidence="2">Uncharacterized protein</fullName>
    </submittedName>
</protein>